<evidence type="ECO:0000313" key="1">
    <source>
        <dbReference type="EMBL" id="KAH0569642.1"/>
    </source>
</evidence>
<accession>A0A9P8RUF2</accession>
<dbReference type="RefSeq" id="XP_067760415.1">
    <property type="nucleotide sequence ID" value="XM_067912358.1"/>
</dbReference>
<organism evidence="1 2">
    <name type="scientific">Spironucleus salmonicida</name>
    <dbReference type="NCBI Taxonomy" id="348837"/>
    <lineage>
        <taxon>Eukaryota</taxon>
        <taxon>Metamonada</taxon>
        <taxon>Diplomonadida</taxon>
        <taxon>Hexamitidae</taxon>
        <taxon>Hexamitinae</taxon>
        <taxon>Spironucleus</taxon>
    </lineage>
</organism>
<gene>
    <name evidence="1" type="ORF">SS50377_28598</name>
</gene>
<evidence type="ECO:0000313" key="2">
    <source>
        <dbReference type="Proteomes" id="UP000018208"/>
    </source>
</evidence>
<comment type="caution">
    <text evidence="1">The sequence shown here is derived from an EMBL/GenBank/DDBJ whole genome shotgun (WGS) entry which is preliminary data.</text>
</comment>
<dbReference type="AlphaFoldDB" id="A0A9P8RUF2"/>
<protein>
    <submittedName>
        <fullName evidence="1">Uncharacterized protein</fullName>
    </submittedName>
</protein>
<dbReference type="KEGG" id="ssao:94302621"/>
<name>A0A9P8RUF2_9EUKA</name>
<dbReference type="EMBL" id="AUWU02000009">
    <property type="protein sequence ID" value="KAH0569642.1"/>
    <property type="molecule type" value="Genomic_DNA"/>
</dbReference>
<dbReference type="Proteomes" id="UP000018208">
    <property type="component" value="Unassembled WGS sequence"/>
</dbReference>
<keyword evidence="2" id="KW-1185">Reference proteome</keyword>
<reference evidence="1 2" key="1">
    <citation type="journal article" date="2014" name="PLoS Genet.">
        <title>The Genome of Spironucleus salmonicida Highlights a Fish Pathogen Adapted to Fluctuating Environments.</title>
        <authorList>
            <person name="Xu F."/>
            <person name="Jerlstrom-Hultqvist J."/>
            <person name="Einarsson E."/>
            <person name="Astvaldsson A."/>
            <person name="Svard S.G."/>
            <person name="Andersson J.O."/>
        </authorList>
    </citation>
    <scope>NUCLEOTIDE SEQUENCE [LARGE SCALE GENOMIC DNA]</scope>
    <source>
        <strain evidence="1 2">ATCC 50377</strain>
    </source>
</reference>
<sequence length="116" mass="12978">MSKITLNKLQIQLLLLQADADFRCEPAALQPIFTCNLRRINYFKSGVLGLQLLQLSSELDGPGAELSRNLLESSYYCCAAFTLQLGNQSFRCSPFLRVIYEVVSNMSQKYVSVGFG</sequence>
<dbReference type="GeneID" id="94302621"/>
<proteinExistence type="predicted"/>